<keyword evidence="6 7" id="KW-0472">Membrane</keyword>
<dbReference type="OrthoDB" id="2017960at2759"/>
<dbReference type="Pfam" id="PF00892">
    <property type="entry name" value="EamA"/>
    <property type="match status" value="2"/>
</dbReference>
<evidence type="ECO:0000256" key="1">
    <source>
        <dbReference type="ARBA" id="ARBA00004651"/>
    </source>
</evidence>
<reference evidence="9 10" key="1">
    <citation type="submission" date="2018-07" db="EMBL/GenBank/DDBJ databases">
        <title>The complete nuclear genome of the prasinophyte Chloropicon primus (CCMP1205).</title>
        <authorList>
            <person name="Pombert J.-F."/>
            <person name="Otis C."/>
            <person name="Turmel M."/>
            <person name="Lemieux C."/>
        </authorList>
    </citation>
    <scope>NUCLEOTIDE SEQUENCE [LARGE SCALE GENOMIC DNA]</scope>
    <source>
        <strain evidence="9 10">CCMP1205</strain>
    </source>
</reference>
<dbReference type="GO" id="GO:0005886">
    <property type="term" value="C:plasma membrane"/>
    <property type="evidence" value="ECO:0007669"/>
    <property type="project" value="UniProtKB-SubCell"/>
</dbReference>
<feature type="transmembrane region" description="Helical" evidence="7">
    <location>
        <begin position="92"/>
        <end position="114"/>
    </location>
</feature>
<dbReference type="InterPro" id="IPR000620">
    <property type="entry name" value="EamA_dom"/>
</dbReference>
<feature type="transmembrane region" description="Helical" evidence="7">
    <location>
        <begin position="235"/>
        <end position="256"/>
    </location>
</feature>
<evidence type="ECO:0000256" key="5">
    <source>
        <dbReference type="ARBA" id="ARBA00022989"/>
    </source>
</evidence>
<keyword evidence="5 7" id="KW-1133">Transmembrane helix</keyword>
<feature type="domain" description="EamA" evidence="8">
    <location>
        <begin position="1"/>
        <end position="137"/>
    </location>
</feature>
<dbReference type="InterPro" id="IPR051258">
    <property type="entry name" value="Diverse_Substrate_Transporter"/>
</dbReference>
<dbReference type="AlphaFoldDB" id="A0A5B8MMB7"/>
<evidence type="ECO:0000256" key="7">
    <source>
        <dbReference type="SAM" id="Phobius"/>
    </source>
</evidence>
<comment type="similarity">
    <text evidence="2">Belongs to the drug/metabolite transporter (DMT) superfamily. Plant drug/metabolite exporter (P-DME) (TC 2.A.7.4) family.</text>
</comment>
<keyword evidence="10" id="KW-1185">Reference proteome</keyword>
<sequence length="322" mass="34261">MLTVAALWGSYVPCLKVLYNMDGPPSIATYTAVHLVLSWVFLKVCQIGFFQMTDESFEDDKGKSPWWDGAELAFWDTAAALLQTWGVTLTSAVHAGVIICLATGFVPILSWAIINQKPKMGEVVGCAAALLGAVLLALDGTSFSSAGAVFANGSFFGDALTALAASFYAVTMVRIHQKTQGAKKSSTRLAVDKVFYAALLSVLWASGEFCYYSLFGGGGGGAVAYSMWENWFSTKQWLIILFISVGPSALSNVLQFKALSNLKPSEGQVILSTVPIWAILFSLFVGGPLEMGGKAMAGLGMICFSFVSLFAAEIAAGKKKKS</sequence>
<dbReference type="EMBL" id="CP031038">
    <property type="protein sequence ID" value="QDZ21411.1"/>
    <property type="molecule type" value="Genomic_DNA"/>
</dbReference>
<evidence type="ECO:0000259" key="8">
    <source>
        <dbReference type="Pfam" id="PF00892"/>
    </source>
</evidence>
<dbReference type="InterPro" id="IPR037185">
    <property type="entry name" value="EmrE-like"/>
</dbReference>
<dbReference type="PANTHER" id="PTHR42920">
    <property type="entry name" value="OS03G0707200 PROTEIN-RELATED"/>
    <property type="match status" value="1"/>
</dbReference>
<proteinExistence type="inferred from homology"/>
<feature type="transmembrane region" description="Helical" evidence="7">
    <location>
        <begin position="295"/>
        <end position="316"/>
    </location>
</feature>
<comment type="subcellular location">
    <subcellularLocation>
        <location evidence="1">Cell membrane</location>
        <topology evidence="1">Multi-pass membrane protein</topology>
    </subcellularLocation>
</comment>
<keyword evidence="3" id="KW-1003">Cell membrane</keyword>
<feature type="transmembrane region" description="Helical" evidence="7">
    <location>
        <begin position="121"/>
        <end position="138"/>
    </location>
</feature>
<organism evidence="9 10">
    <name type="scientific">Chloropicon primus</name>
    <dbReference type="NCBI Taxonomy" id="1764295"/>
    <lineage>
        <taxon>Eukaryota</taxon>
        <taxon>Viridiplantae</taxon>
        <taxon>Chlorophyta</taxon>
        <taxon>Chloropicophyceae</taxon>
        <taxon>Chloropicales</taxon>
        <taxon>Chloropicaceae</taxon>
        <taxon>Chloropicon</taxon>
    </lineage>
</organism>
<evidence type="ECO:0000256" key="6">
    <source>
        <dbReference type="ARBA" id="ARBA00023136"/>
    </source>
</evidence>
<accession>A0A5B8MMB7</accession>
<evidence type="ECO:0000313" key="9">
    <source>
        <dbReference type="EMBL" id="QDZ21411.1"/>
    </source>
</evidence>
<dbReference type="Proteomes" id="UP000316726">
    <property type="component" value="Chromosome 5"/>
</dbReference>
<feature type="domain" description="EamA" evidence="8">
    <location>
        <begin position="224"/>
        <end position="305"/>
    </location>
</feature>
<evidence type="ECO:0000313" key="10">
    <source>
        <dbReference type="Proteomes" id="UP000316726"/>
    </source>
</evidence>
<evidence type="ECO:0000256" key="3">
    <source>
        <dbReference type="ARBA" id="ARBA00022475"/>
    </source>
</evidence>
<feature type="transmembrane region" description="Helical" evidence="7">
    <location>
        <begin position="194"/>
        <end position="215"/>
    </location>
</feature>
<evidence type="ECO:0000256" key="4">
    <source>
        <dbReference type="ARBA" id="ARBA00022692"/>
    </source>
</evidence>
<dbReference type="SUPFAM" id="SSF103481">
    <property type="entry name" value="Multidrug resistance efflux transporter EmrE"/>
    <property type="match status" value="2"/>
</dbReference>
<name>A0A5B8MMB7_9CHLO</name>
<dbReference type="PANTHER" id="PTHR42920:SF23">
    <property type="entry name" value="EAMA DOMAIN-CONTAINING PROTEIN"/>
    <property type="match status" value="1"/>
</dbReference>
<protein>
    <recommendedName>
        <fullName evidence="8">EamA domain-containing protein</fullName>
    </recommendedName>
</protein>
<gene>
    <name evidence="9" type="ORF">A3770_05p39290</name>
</gene>
<keyword evidence="4 7" id="KW-0812">Transmembrane</keyword>
<feature type="transmembrane region" description="Helical" evidence="7">
    <location>
        <begin position="268"/>
        <end position="289"/>
    </location>
</feature>
<evidence type="ECO:0000256" key="2">
    <source>
        <dbReference type="ARBA" id="ARBA00007635"/>
    </source>
</evidence>
<feature type="transmembrane region" description="Helical" evidence="7">
    <location>
        <begin position="150"/>
        <end position="173"/>
    </location>
</feature>